<dbReference type="InterPro" id="IPR024761">
    <property type="entry name" value="TFIIIC_delta_N"/>
</dbReference>
<dbReference type="OrthoDB" id="192611at2759"/>
<protein>
    <submittedName>
        <fullName evidence="3">Uncharacterized protein</fullName>
    </submittedName>
</protein>
<keyword evidence="4" id="KW-1185">Reference proteome</keyword>
<proteinExistence type="predicted"/>
<dbReference type="InterPro" id="IPR024764">
    <property type="entry name" value="TFIIIC_Znf"/>
</dbReference>
<dbReference type="Pfam" id="PF12660">
    <property type="entry name" value="zf-TFIIIC"/>
    <property type="match status" value="1"/>
</dbReference>
<dbReference type="Pfam" id="PF12657">
    <property type="entry name" value="TFIIIC_delta"/>
    <property type="match status" value="1"/>
</dbReference>
<comment type="caution">
    <text evidence="3">The sequence shown here is derived from an EMBL/GenBank/DDBJ whole genome shotgun (WGS) entry which is preliminary data.</text>
</comment>
<accession>A0A2C5YWC3</accession>
<evidence type="ECO:0000259" key="2">
    <source>
        <dbReference type="Pfam" id="PF12660"/>
    </source>
</evidence>
<reference evidence="3 4" key="1">
    <citation type="submission" date="2017-06" db="EMBL/GenBank/DDBJ databases">
        <title>Ant-infecting Ophiocordyceps genomes reveal a high diversity of potential behavioral manipulation genes and a possible major role for enterotoxins.</title>
        <authorList>
            <person name="De Bekker C."/>
            <person name="Evans H.C."/>
            <person name="Brachmann A."/>
            <person name="Hughes D.P."/>
        </authorList>
    </citation>
    <scope>NUCLEOTIDE SEQUENCE [LARGE SCALE GENOMIC DNA]</scope>
    <source>
        <strain evidence="3 4">1348a</strain>
    </source>
</reference>
<evidence type="ECO:0000259" key="1">
    <source>
        <dbReference type="Pfam" id="PF12657"/>
    </source>
</evidence>
<dbReference type="EMBL" id="NJEU01000535">
    <property type="protein sequence ID" value="PHH73047.1"/>
    <property type="molecule type" value="Genomic_DNA"/>
</dbReference>
<evidence type="ECO:0000313" key="4">
    <source>
        <dbReference type="Proteomes" id="UP000224854"/>
    </source>
</evidence>
<feature type="domain" description="Transcription factor IIIC putative zinc-finger" evidence="2">
    <location>
        <begin position="399"/>
        <end position="485"/>
    </location>
</feature>
<feature type="domain" description="Transcription factor IIIC 90kDa subunit N-terminal" evidence="1">
    <location>
        <begin position="8"/>
        <end position="328"/>
    </location>
</feature>
<evidence type="ECO:0000313" key="3">
    <source>
        <dbReference type="EMBL" id="PHH73047.1"/>
    </source>
</evidence>
<name>A0A2C5YWC3_9HYPO</name>
<organism evidence="3 4">
    <name type="scientific">Ophiocordyceps australis</name>
    <dbReference type="NCBI Taxonomy" id="1399860"/>
    <lineage>
        <taxon>Eukaryota</taxon>
        <taxon>Fungi</taxon>
        <taxon>Dikarya</taxon>
        <taxon>Ascomycota</taxon>
        <taxon>Pezizomycotina</taxon>
        <taxon>Sordariomycetes</taxon>
        <taxon>Hypocreomycetidae</taxon>
        <taxon>Hypocreales</taxon>
        <taxon>Ophiocordycipitaceae</taxon>
        <taxon>Ophiocordyceps</taxon>
    </lineage>
</organism>
<gene>
    <name evidence="3" type="ORF">CDD82_5673</name>
</gene>
<dbReference type="AlphaFoldDB" id="A0A2C5YWC3"/>
<sequence>MGMGMGMGRAMMAYGTDGGEVVVMGVEYGRGEGAEEARWRVGEAARFKARGPHKTRHAWDPDATPGTTSLSLGWSAWLDIDGGKTATLAYTAHNYLGLRKVVVQEWRPGEDAKVRVARADTAGLCVTLGADAFVEWEDGIWPAGHGYTARGVVATPAVAKPFQVALVGGSSKPMAPHYTAECGTTYAPAGDTCTNPITGASRFSSFLLVPPGRQLTSPPAIVMHPPDAASSKPPSPQYSLIRLSATPSNTNWFQTTRPSSPLPQWASHIDSQLGRRLPRLDALQGLASDSDSESDACSAQRVPSNYYRCWDMAASPGGTCTAVLVSRHGTLHASRRASCQVLFSWIDDAPVPQHVGPGMTTEGRLWEAVYGGLGTVESVVARGTQSPVLRAVFEPVVQQQRCSLCQGRLAAKEAESVCKAGHAFDTCSQTGLAIMAPNISHLCAVCGLRCLRSSYLRGLARHHLDADATVVLAAGHVCGACGGKFVS</sequence>
<dbReference type="Proteomes" id="UP000224854">
    <property type="component" value="Unassembled WGS sequence"/>
</dbReference>